<name>V4VBJ2_CITCL</name>
<dbReference type="InParanoid" id="V4VBJ2"/>
<reference evidence="1 2" key="1">
    <citation type="submission" date="2013-10" db="EMBL/GenBank/DDBJ databases">
        <authorList>
            <consortium name="International Citrus Genome Consortium"/>
            <person name="Jenkins J."/>
            <person name="Schmutz J."/>
            <person name="Prochnik S."/>
            <person name="Rokhsar D."/>
            <person name="Gmitter F."/>
            <person name="Ollitrault P."/>
            <person name="Machado M."/>
            <person name="Talon M."/>
            <person name="Wincker P."/>
            <person name="Jaillon O."/>
            <person name="Morgante M."/>
        </authorList>
    </citation>
    <scope>NUCLEOTIDE SEQUENCE</scope>
    <source>
        <strain evidence="2">cv. Clemenules</strain>
    </source>
</reference>
<dbReference type="AlphaFoldDB" id="V4VBJ2"/>
<proteinExistence type="predicted"/>
<dbReference type="Proteomes" id="UP000030687">
    <property type="component" value="Unassembled WGS sequence"/>
</dbReference>
<accession>V4VBJ2</accession>
<organism evidence="1 2">
    <name type="scientific">Citrus clementina</name>
    <name type="common">Clementine</name>
    <name type="synonym">Citrus deliciosa x Citrus sinensis</name>
    <dbReference type="NCBI Taxonomy" id="85681"/>
    <lineage>
        <taxon>Eukaryota</taxon>
        <taxon>Viridiplantae</taxon>
        <taxon>Streptophyta</taxon>
        <taxon>Embryophyta</taxon>
        <taxon>Tracheophyta</taxon>
        <taxon>Spermatophyta</taxon>
        <taxon>Magnoliopsida</taxon>
        <taxon>eudicotyledons</taxon>
        <taxon>Gunneridae</taxon>
        <taxon>Pentapetalae</taxon>
        <taxon>rosids</taxon>
        <taxon>malvids</taxon>
        <taxon>Sapindales</taxon>
        <taxon>Rutaceae</taxon>
        <taxon>Aurantioideae</taxon>
        <taxon>Citrus</taxon>
    </lineage>
</organism>
<gene>
    <name evidence="1" type="ORF">CICLE_v10033288mg</name>
</gene>
<protein>
    <submittedName>
        <fullName evidence="1">Uncharacterized protein</fullName>
    </submittedName>
</protein>
<dbReference type="Gramene" id="ESR49664">
    <property type="protein sequence ID" value="ESR49664"/>
    <property type="gene ID" value="CICLE_v10033288mg"/>
</dbReference>
<sequence>MAPITTLFFLLSSLCFLTSSPWVLTLHIFASDDSLMFSPLGFSFANPDVAFI</sequence>
<evidence type="ECO:0000313" key="2">
    <source>
        <dbReference type="Proteomes" id="UP000030687"/>
    </source>
</evidence>
<dbReference type="KEGG" id="cic:CICLE_v10033288mg"/>
<evidence type="ECO:0000313" key="1">
    <source>
        <dbReference type="EMBL" id="ESR49664.1"/>
    </source>
</evidence>
<dbReference type="EMBL" id="KI536726">
    <property type="protein sequence ID" value="ESR49664.1"/>
    <property type="molecule type" value="Genomic_DNA"/>
</dbReference>
<keyword evidence="2" id="KW-1185">Reference proteome</keyword>